<dbReference type="Proteomes" id="UP000239007">
    <property type="component" value="Unassembled WGS sequence"/>
</dbReference>
<dbReference type="NCBIfam" id="TIGR00507">
    <property type="entry name" value="aroE"/>
    <property type="match status" value="1"/>
</dbReference>
<keyword evidence="4 8" id="KW-0521">NADP</keyword>
<comment type="catalytic activity">
    <reaction evidence="7 8">
        <text>shikimate + NADP(+) = 3-dehydroshikimate + NADPH + H(+)</text>
        <dbReference type="Rhea" id="RHEA:17737"/>
        <dbReference type="ChEBI" id="CHEBI:15378"/>
        <dbReference type="ChEBI" id="CHEBI:16630"/>
        <dbReference type="ChEBI" id="CHEBI:36208"/>
        <dbReference type="ChEBI" id="CHEBI:57783"/>
        <dbReference type="ChEBI" id="CHEBI:58349"/>
        <dbReference type="EC" id="1.1.1.25"/>
    </reaction>
</comment>
<evidence type="ECO:0000256" key="2">
    <source>
        <dbReference type="ARBA" id="ARBA00012962"/>
    </source>
</evidence>
<name>A0A2S7USF7_9GAMM</name>
<proteinExistence type="inferred from homology"/>
<dbReference type="HAMAP" id="MF_00222">
    <property type="entry name" value="Shikimate_DH_AroE"/>
    <property type="match status" value="1"/>
</dbReference>
<feature type="binding site" evidence="8">
    <location>
        <position position="211"/>
    </location>
    <ligand>
        <name>NADP(+)</name>
        <dbReference type="ChEBI" id="CHEBI:58349"/>
    </ligand>
</feature>
<reference evidence="12 13" key="1">
    <citation type="submission" date="2016-12" db="EMBL/GenBank/DDBJ databases">
        <title>Diversity of luminous bacteria.</title>
        <authorList>
            <person name="Yoshizawa S."/>
            <person name="Kogure K."/>
        </authorList>
    </citation>
    <scope>NUCLEOTIDE SEQUENCE [LARGE SCALE GENOMIC DNA]</scope>
    <source>
        <strain evidence="12 13">SA4-48</strain>
    </source>
</reference>
<dbReference type="GO" id="GO:0009073">
    <property type="term" value="P:aromatic amino acid family biosynthetic process"/>
    <property type="evidence" value="ECO:0007669"/>
    <property type="project" value="UniProtKB-KW"/>
</dbReference>
<feature type="binding site" evidence="8">
    <location>
        <begin position="14"/>
        <end position="16"/>
    </location>
    <ligand>
        <name>shikimate</name>
        <dbReference type="ChEBI" id="CHEBI:36208"/>
    </ligand>
</feature>
<dbReference type="CDD" id="cd01065">
    <property type="entry name" value="NAD_bind_Shikimate_DH"/>
    <property type="match status" value="1"/>
</dbReference>
<dbReference type="UniPathway" id="UPA00053">
    <property type="reaction ID" value="UER00087"/>
</dbReference>
<feature type="domain" description="Quinate/shikimate 5-dehydrogenase/glutamyl-tRNA reductase" evidence="9">
    <location>
        <begin position="115"/>
        <end position="188"/>
    </location>
</feature>
<feature type="binding site" evidence="8">
    <location>
        <begin position="149"/>
        <end position="154"/>
    </location>
    <ligand>
        <name>NADP(+)</name>
        <dbReference type="ChEBI" id="CHEBI:58349"/>
    </ligand>
</feature>
<dbReference type="InterPro" id="IPR013708">
    <property type="entry name" value="Shikimate_DH-bd_N"/>
</dbReference>
<dbReference type="SUPFAM" id="SSF53223">
    <property type="entry name" value="Aminoacid dehydrogenase-like, N-terminal domain"/>
    <property type="match status" value="1"/>
</dbReference>
<dbReference type="PANTHER" id="PTHR21089">
    <property type="entry name" value="SHIKIMATE DEHYDROGENASE"/>
    <property type="match status" value="1"/>
</dbReference>
<comment type="caution">
    <text evidence="12">The sequence shown here is derived from an EMBL/GenBank/DDBJ whole genome shotgun (WGS) entry which is preliminary data.</text>
</comment>
<dbReference type="OrthoDB" id="9776868at2"/>
<dbReference type="Gene3D" id="3.40.50.720">
    <property type="entry name" value="NAD(P)-binding Rossmann-like Domain"/>
    <property type="match status" value="1"/>
</dbReference>
<dbReference type="RefSeq" id="WP_105051329.1">
    <property type="nucleotide sequence ID" value="NZ_BMYG01000004.1"/>
</dbReference>
<dbReference type="NCBIfam" id="NF001310">
    <property type="entry name" value="PRK00258.1-2"/>
    <property type="match status" value="1"/>
</dbReference>
<sequence>MKQFAVIGNPIAHSKSPLIHQTFAKQLNIELSYELLESAPDKFKQTVDNFFANGGTGLNVTTPFKNDAYLYASQVSSHSKIAEAANTLYIDGDTFKADTTDGVGLVTDLKFNNVDLKDKRILVLGAGGAAKGAILALVEQNPKQIVIANRTKQKAEQIVSAINSSKLLASGLEKIDGVFDVVINSTSCSITDDVPEMDVSCFNKISVCYDMSYKPYQTSFNKFVLDNSHPDVKAIDGLGMLVEQAAESFLIWHGIRPDTSQIRTLLRKGG</sequence>
<dbReference type="InterPro" id="IPR006151">
    <property type="entry name" value="Shikm_DH/Glu-tRNA_Rdtase"/>
</dbReference>
<dbReference type="GO" id="GO:0005829">
    <property type="term" value="C:cytosol"/>
    <property type="evidence" value="ECO:0007669"/>
    <property type="project" value="TreeGrafter"/>
</dbReference>
<protein>
    <recommendedName>
        <fullName evidence="2 8">Shikimate dehydrogenase (NADP(+))</fullName>
        <shortName evidence="8">SDH</shortName>
        <ecNumber evidence="2 8">1.1.1.25</ecNumber>
    </recommendedName>
</protein>
<dbReference type="InterPro" id="IPR046346">
    <property type="entry name" value="Aminoacid_DH-like_N_sf"/>
</dbReference>
<comment type="similarity">
    <text evidence="8">Belongs to the shikimate dehydrogenase family.</text>
</comment>
<gene>
    <name evidence="8" type="primary">aroE</name>
    <name evidence="12" type="ORF">BTO11_03750</name>
</gene>
<feature type="binding site" evidence="8">
    <location>
        <position position="244"/>
    </location>
    <ligand>
        <name>shikimate</name>
        <dbReference type="ChEBI" id="CHEBI:36208"/>
    </ligand>
</feature>
<feature type="domain" description="SDH C-terminal" evidence="11">
    <location>
        <begin position="237"/>
        <end position="267"/>
    </location>
</feature>
<evidence type="ECO:0000259" key="9">
    <source>
        <dbReference type="Pfam" id="PF01488"/>
    </source>
</evidence>
<dbReference type="SUPFAM" id="SSF51735">
    <property type="entry name" value="NAD(P)-binding Rossmann-fold domains"/>
    <property type="match status" value="1"/>
</dbReference>
<comment type="pathway">
    <text evidence="1 8">Metabolic intermediate biosynthesis; chorismate biosynthesis; chorismate from D-erythrose 4-phosphate and phosphoenolpyruvate: step 4/7.</text>
</comment>
<dbReference type="InterPro" id="IPR036291">
    <property type="entry name" value="NAD(P)-bd_dom_sf"/>
</dbReference>
<keyword evidence="5 8" id="KW-0560">Oxidoreductase</keyword>
<evidence type="ECO:0000256" key="5">
    <source>
        <dbReference type="ARBA" id="ARBA00023002"/>
    </source>
</evidence>
<dbReference type="GO" id="GO:0004764">
    <property type="term" value="F:shikimate 3-dehydrogenase (NADP+) activity"/>
    <property type="evidence" value="ECO:0007669"/>
    <property type="project" value="UniProtKB-UniRule"/>
</dbReference>
<evidence type="ECO:0000256" key="8">
    <source>
        <dbReference type="HAMAP-Rule" id="MF_00222"/>
    </source>
</evidence>
<feature type="binding site" evidence="8">
    <location>
        <position position="213"/>
    </location>
    <ligand>
        <name>shikimate</name>
        <dbReference type="ChEBI" id="CHEBI:36208"/>
    </ligand>
</feature>
<keyword evidence="13" id="KW-1185">Reference proteome</keyword>
<dbReference type="PANTHER" id="PTHR21089:SF1">
    <property type="entry name" value="BIFUNCTIONAL 3-DEHYDROQUINATE DEHYDRATASE_SHIKIMATE DEHYDROGENASE, CHLOROPLASTIC"/>
    <property type="match status" value="1"/>
</dbReference>
<dbReference type="InterPro" id="IPR041121">
    <property type="entry name" value="SDH_C"/>
</dbReference>
<dbReference type="GO" id="GO:0009423">
    <property type="term" value="P:chorismate biosynthetic process"/>
    <property type="evidence" value="ECO:0007669"/>
    <property type="project" value="UniProtKB-UniRule"/>
</dbReference>
<dbReference type="GO" id="GO:0050661">
    <property type="term" value="F:NADP binding"/>
    <property type="evidence" value="ECO:0007669"/>
    <property type="project" value="InterPro"/>
</dbReference>
<dbReference type="Pfam" id="PF08501">
    <property type="entry name" value="Shikimate_dh_N"/>
    <property type="match status" value="1"/>
</dbReference>
<dbReference type="EC" id="1.1.1.25" evidence="2 8"/>
<dbReference type="Gene3D" id="3.40.50.10860">
    <property type="entry name" value="Leucine Dehydrogenase, chain A, domain 1"/>
    <property type="match status" value="1"/>
</dbReference>
<keyword evidence="6 8" id="KW-0057">Aromatic amino acid biosynthesis</keyword>
<evidence type="ECO:0000313" key="12">
    <source>
        <dbReference type="EMBL" id="PQJ52857.1"/>
    </source>
</evidence>
<feature type="binding site" evidence="8">
    <location>
        <position position="101"/>
    </location>
    <ligand>
        <name>shikimate</name>
        <dbReference type="ChEBI" id="CHEBI:36208"/>
    </ligand>
</feature>
<organism evidence="12 13">
    <name type="scientific">Psychrosphaera saromensis</name>
    <dbReference type="NCBI Taxonomy" id="716813"/>
    <lineage>
        <taxon>Bacteria</taxon>
        <taxon>Pseudomonadati</taxon>
        <taxon>Pseudomonadota</taxon>
        <taxon>Gammaproteobacteria</taxon>
        <taxon>Alteromonadales</taxon>
        <taxon>Pseudoalteromonadaceae</taxon>
        <taxon>Psychrosphaera</taxon>
    </lineage>
</organism>
<evidence type="ECO:0000256" key="6">
    <source>
        <dbReference type="ARBA" id="ARBA00023141"/>
    </source>
</evidence>
<dbReference type="Pfam" id="PF01488">
    <property type="entry name" value="Shikimate_DH"/>
    <property type="match status" value="1"/>
</dbReference>
<evidence type="ECO:0000313" key="13">
    <source>
        <dbReference type="Proteomes" id="UP000239007"/>
    </source>
</evidence>
<dbReference type="AlphaFoldDB" id="A0A2S7USF7"/>
<feature type="binding site" evidence="8">
    <location>
        <position position="237"/>
    </location>
    <ligand>
        <name>NADP(+)</name>
        <dbReference type="ChEBI" id="CHEBI:58349"/>
    </ligand>
</feature>
<dbReference type="InterPro" id="IPR011342">
    <property type="entry name" value="Shikimate_DH"/>
</dbReference>
<feature type="binding site" evidence="8">
    <location>
        <position position="61"/>
    </location>
    <ligand>
        <name>shikimate</name>
        <dbReference type="ChEBI" id="CHEBI:36208"/>
    </ligand>
</feature>
<evidence type="ECO:0000259" key="10">
    <source>
        <dbReference type="Pfam" id="PF08501"/>
    </source>
</evidence>
<keyword evidence="3 8" id="KW-0028">Amino-acid biosynthesis</keyword>
<accession>A0A2S7USF7</accession>
<dbReference type="GO" id="GO:0008652">
    <property type="term" value="P:amino acid biosynthetic process"/>
    <property type="evidence" value="ECO:0007669"/>
    <property type="project" value="UniProtKB-KW"/>
</dbReference>
<comment type="caution">
    <text evidence="8">Lacks conserved residue(s) required for the propagation of feature annotation.</text>
</comment>
<feature type="binding site" evidence="8">
    <location>
        <begin position="125"/>
        <end position="129"/>
    </location>
    <ligand>
        <name>NADP(+)</name>
        <dbReference type="ChEBI" id="CHEBI:58349"/>
    </ligand>
</feature>
<feature type="binding site" evidence="8">
    <location>
        <position position="86"/>
    </location>
    <ligand>
        <name>shikimate</name>
        <dbReference type="ChEBI" id="CHEBI:36208"/>
    </ligand>
</feature>
<feature type="active site" description="Proton acceptor" evidence="8">
    <location>
        <position position="65"/>
    </location>
</feature>
<dbReference type="FunFam" id="3.40.50.10860:FF:000006">
    <property type="entry name" value="Shikimate dehydrogenase (NADP(+))"/>
    <property type="match status" value="1"/>
</dbReference>
<dbReference type="GO" id="GO:0019632">
    <property type="term" value="P:shikimate metabolic process"/>
    <property type="evidence" value="ECO:0007669"/>
    <property type="project" value="InterPro"/>
</dbReference>
<feature type="domain" description="Shikimate dehydrogenase substrate binding N-terminal" evidence="10">
    <location>
        <begin position="6"/>
        <end position="88"/>
    </location>
</feature>
<evidence type="ECO:0000256" key="4">
    <source>
        <dbReference type="ARBA" id="ARBA00022857"/>
    </source>
</evidence>
<evidence type="ECO:0000256" key="7">
    <source>
        <dbReference type="ARBA" id="ARBA00049442"/>
    </source>
</evidence>
<evidence type="ECO:0000256" key="1">
    <source>
        <dbReference type="ARBA" id="ARBA00004871"/>
    </source>
</evidence>
<dbReference type="Pfam" id="PF18317">
    <property type="entry name" value="SDH_C"/>
    <property type="match status" value="1"/>
</dbReference>
<evidence type="ECO:0000259" key="11">
    <source>
        <dbReference type="Pfam" id="PF18317"/>
    </source>
</evidence>
<dbReference type="EMBL" id="MSCH01000003">
    <property type="protein sequence ID" value="PQJ52857.1"/>
    <property type="molecule type" value="Genomic_DNA"/>
</dbReference>
<evidence type="ECO:0000256" key="3">
    <source>
        <dbReference type="ARBA" id="ARBA00022605"/>
    </source>
</evidence>
<dbReference type="InterPro" id="IPR022893">
    <property type="entry name" value="Shikimate_DH_fam"/>
</dbReference>
<comment type="subunit">
    <text evidence="8">Homodimer.</text>
</comment>
<comment type="function">
    <text evidence="8">Involved in the biosynthesis of the chorismate, which leads to the biosynthesis of aromatic amino acids. Catalyzes the reversible NADPH linked reduction of 3-dehydroshikimate (DHSA) to yield shikimate (SA).</text>
</comment>